<protein>
    <submittedName>
        <fullName evidence="1">Uncharacterized protein</fullName>
    </submittedName>
</protein>
<reference evidence="1" key="1">
    <citation type="submission" date="2021-05" db="EMBL/GenBank/DDBJ databases">
        <authorList>
            <person name="Scholz U."/>
            <person name="Mascher M."/>
            <person name="Fiebig A."/>
        </authorList>
    </citation>
    <scope>NUCLEOTIDE SEQUENCE [LARGE SCALE GENOMIC DNA]</scope>
</reference>
<name>A0ACD5TS40_AVESA</name>
<sequence>MKRSFLMYVITLLFIGCLVFVGHCRPEAPNATIADSSLDESKVTLKLCVARDCKTKGDPWINDCICCVTLPDVPCWYSTQECQANCPSCNPKCKFESALELNE</sequence>
<proteinExistence type="predicted"/>
<accession>A0ACD5TS40</accession>
<evidence type="ECO:0000313" key="2">
    <source>
        <dbReference type="Proteomes" id="UP001732700"/>
    </source>
</evidence>
<evidence type="ECO:0000313" key="1">
    <source>
        <dbReference type="EnsemblPlants" id="AVESA.00010b.r2.1CG0116980.1.CDS"/>
    </source>
</evidence>
<keyword evidence="2" id="KW-1185">Reference proteome</keyword>
<reference evidence="1" key="2">
    <citation type="submission" date="2025-09" db="UniProtKB">
        <authorList>
            <consortium name="EnsemblPlants"/>
        </authorList>
    </citation>
    <scope>IDENTIFICATION</scope>
</reference>
<dbReference type="EnsemblPlants" id="AVESA.00010b.r2.1CG0116980.1">
    <property type="protein sequence ID" value="AVESA.00010b.r2.1CG0116980.1.CDS"/>
    <property type="gene ID" value="AVESA.00010b.r2.1CG0116980"/>
</dbReference>
<dbReference type="Proteomes" id="UP001732700">
    <property type="component" value="Chromosome 1C"/>
</dbReference>
<organism evidence="1 2">
    <name type="scientific">Avena sativa</name>
    <name type="common">Oat</name>
    <dbReference type="NCBI Taxonomy" id="4498"/>
    <lineage>
        <taxon>Eukaryota</taxon>
        <taxon>Viridiplantae</taxon>
        <taxon>Streptophyta</taxon>
        <taxon>Embryophyta</taxon>
        <taxon>Tracheophyta</taxon>
        <taxon>Spermatophyta</taxon>
        <taxon>Magnoliopsida</taxon>
        <taxon>Liliopsida</taxon>
        <taxon>Poales</taxon>
        <taxon>Poaceae</taxon>
        <taxon>BOP clade</taxon>
        <taxon>Pooideae</taxon>
        <taxon>Poodae</taxon>
        <taxon>Poeae</taxon>
        <taxon>Poeae Chloroplast Group 1 (Aveneae type)</taxon>
        <taxon>Aveninae</taxon>
        <taxon>Avena</taxon>
    </lineage>
</organism>